<feature type="compositionally biased region" description="Pro residues" evidence="1">
    <location>
        <begin position="17"/>
        <end position="40"/>
    </location>
</feature>
<accession>A0A8K0P7P9</accession>
<name>A0A8K0P7P9_LADFU</name>
<organism evidence="2 3">
    <name type="scientific">Ladona fulva</name>
    <name type="common">Scarce chaser dragonfly</name>
    <name type="synonym">Libellula fulva</name>
    <dbReference type="NCBI Taxonomy" id="123851"/>
    <lineage>
        <taxon>Eukaryota</taxon>
        <taxon>Metazoa</taxon>
        <taxon>Ecdysozoa</taxon>
        <taxon>Arthropoda</taxon>
        <taxon>Hexapoda</taxon>
        <taxon>Insecta</taxon>
        <taxon>Pterygota</taxon>
        <taxon>Palaeoptera</taxon>
        <taxon>Odonata</taxon>
        <taxon>Epiprocta</taxon>
        <taxon>Anisoptera</taxon>
        <taxon>Libelluloidea</taxon>
        <taxon>Libellulidae</taxon>
        <taxon>Ladona</taxon>
    </lineage>
</organism>
<evidence type="ECO:0000256" key="1">
    <source>
        <dbReference type="SAM" id="MobiDB-lite"/>
    </source>
</evidence>
<proteinExistence type="predicted"/>
<evidence type="ECO:0000313" key="2">
    <source>
        <dbReference type="EMBL" id="KAG8236961.1"/>
    </source>
</evidence>
<evidence type="ECO:0000313" key="3">
    <source>
        <dbReference type="Proteomes" id="UP000792457"/>
    </source>
</evidence>
<reference evidence="2" key="2">
    <citation type="submission" date="2017-10" db="EMBL/GenBank/DDBJ databases">
        <title>Ladona fulva Genome sequencing and assembly.</title>
        <authorList>
            <person name="Murali S."/>
            <person name="Richards S."/>
            <person name="Bandaranaike D."/>
            <person name="Bellair M."/>
            <person name="Blankenburg K."/>
            <person name="Chao H."/>
            <person name="Dinh H."/>
            <person name="Doddapaneni H."/>
            <person name="Dugan-Rocha S."/>
            <person name="Elkadiri S."/>
            <person name="Gnanaolivu R."/>
            <person name="Hernandez B."/>
            <person name="Skinner E."/>
            <person name="Javaid M."/>
            <person name="Lee S."/>
            <person name="Li M."/>
            <person name="Ming W."/>
            <person name="Munidasa M."/>
            <person name="Muniz J."/>
            <person name="Nguyen L."/>
            <person name="Hughes D."/>
            <person name="Osuji N."/>
            <person name="Pu L.-L."/>
            <person name="Puazo M."/>
            <person name="Qu C."/>
            <person name="Quiroz J."/>
            <person name="Raj R."/>
            <person name="Weissenberger G."/>
            <person name="Xin Y."/>
            <person name="Zou X."/>
            <person name="Han Y."/>
            <person name="Worley K."/>
            <person name="Muzny D."/>
            <person name="Gibbs R."/>
        </authorList>
    </citation>
    <scope>NUCLEOTIDE SEQUENCE</scope>
    <source>
        <strain evidence="2">Sampled in the wild</strain>
    </source>
</reference>
<sequence>MPAATANRPMGHTLLPLPYPQDIPLPPSPSETFPPPPPPQMDPKTVAELKTTVVAGGGPPLPIEEERNPFGSPSLLLRKNTFHPTILFFPQTKPRTGGAASNDDARTTCTANRGALQHFIVVSNERITNAWFTVTQNLSSCLKVYHTVSEVPDFVIGMVNCCLLQMLKSKEECLPIVILFVNKEQLIAVPRLESSSGSRQVQAVWNTIVDWNLEHKCYKENLTLHLTDSEIDHLLELYRTELTKEIARDDFRELIELSKNIYDFISVRSNRRSIVLKLMTVFSTNSSDESFQEARKKVSTLRAVNDTAERAVKLMQDFHGLITGTSGRIFLERSMEFALAAPASTKTSLGTELRFLFAKLNV</sequence>
<protein>
    <submittedName>
        <fullName evidence="2">Uncharacterized protein</fullName>
    </submittedName>
</protein>
<reference evidence="2" key="1">
    <citation type="submission" date="2013-04" db="EMBL/GenBank/DDBJ databases">
        <authorList>
            <person name="Qu J."/>
            <person name="Murali S.C."/>
            <person name="Bandaranaike D."/>
            <person name="Bellair M."/>
            <person name="Blankenburg K."/>
            <person name="Chao H."/>
            <person name="Dinh H."/>
            <person name="Doddapaneni H."/>
            <person name="Downs B."/>
            <person name="Dugan-Rocha S."/>
            <person name="Elkadiri S."/>
            <person name="Gnanaolivu R.D."/>
            <person name="Hernandez B."/>
            <person name="Javaid M."/>
            <person name="Jayaseelan J.C."/>
            <person name="Lee S."/>
            <person name="Li M."/>
            <person name="Ming W."/>
            <person name="Munidasa M."/>
            <person name="Muniz J."/>
            <person name="Nguyen L."/>
            <person name="Ongeri F."/>
            <person name="Osuji N."/>
            <person name="Pu L.-L."/>
            <person name="Puazo M."/>
            <person name="Qu C."/>
            <person name="Quiroz J."/>
            <person name="Raj R."/>
            <person name="Weissenberger G."/>
            <person name="Xin Y."/>
            <person name="Zou X."/>
            <person name="Han Y."/>
            <person name="Richards S."/>
            <person name="Worley K."/>
            <person name="Muzny D."/>
            <person name="Gibbs R."/>
        </authorList>
    </citation>
    <scope>NUCLEOTIDE SEQUENCE</scope>
    <source>
        <strain evidence="2">Sampled in the wild</strain>
    </source>
</reference>
<comment type="caution">
    <text evidence="2">The sequence shown here is derived from an EMBL/GenBank/DDBJ whole genome shotgun (WGS) entry which is preliminary data.</text>
</comment>
<gene>
    <name evidence="2" type="ORF">J437_LFUL016157</name>
</gene>
<dbReference type="EMBL" id="KZ309097">
    <property type="protein sequence ID" value="KAG8236961.1"/>
    <property type="molecule type" value="Genomic_DNA"/>
</dbReference>
<dbReference type="Proteomes" id="UP000792457">
    <property type="component" value="Unassembled WGS sequence"/>
</dbReference>
<dbReference type="AlphaFoldDB" id="A0A8K0P7P9"/>
<feature type="region of interest" description="Disordered" evidence="1">
    <location>
        <begin position="1"/>
        <end position="40"/>
    </location>
</feature>
<keyword evidence="3" id="KW-1185">Reference proteome</keyword>